<comment type="subcellular location">
    <subcellularLocation>
        <location evidence="1">Membrane</location>
        <topology evidence="1">Multi-pass membrane protein</topology>
    </subcellularLocation>
</comment>
<name>E1IDF5_9CHLR</name>
<feature type="transmembrane region" description="Helical" evidence="6">
    <location>
        <begin position="123"/>
        <end position="143"/>
    </location>
</feature>
<evidence type="ECO:0000313" key="8">
    <source>
        <dbReference type="Proteomes" id="UP000054010"/>
    </source>
</evidence>
<feature type="transmembrane region" description="Helical" evidence="6">
    <location>
        <begin position="246"/>
        <end position="266"/>
    </location>
</feature>
<dbReference type="InterPro" id="IPR004896">
    <property type="entry name" value="PucC-rel"/>
</dbReference>
<dbReference type="Pfam" id="PF03209">
    <property type="entry name" value="PUCC"/>
    <property type="match status" value="1"/>
</dbReference>
<evidence type="ECO:0000313" key="7">
    <source>
        <dbReference type="EMBL" id="EFO80832.1"/>
    </source>
</evidence>
<comment type="similarity">
    <text evidence="2">Belongs to the PucC family.</text>
</comment>
<evidence type="ECO:0000256" key="6">
    <source>
        <dbReference type="SAM" id="Phobius"/>
    </source>
</evidence>
<reference evidence="7 8" key="1">
    <citation type="journal article" date="2011" name="J. Bacteriol.">
        <title>Draft genome sequence of the anoxygenic filamentous phototrophic bacterium Oscillochloris trichoides subsp. DG-6.</title>
        <authorList>
            <person name="Kuznetsov B.B."/>
            <person name="Ivanovsky R.N."/>
            <person name="Keppen O.I."/>
            <person name="Sukhacheva M.V."/>
            <person name="Bumazhkin B.K."/>
            <person name="Patutina E.O."/>
            <person name="Beletsky A.V."/>
            <person name="Mardanov A.V."/>
            <person name="Baslerov R.V."/>
            <person name="Panteleeva A.N."/>
            <person name="Kolganova T.V."/>
            <person name="Ravin N.V."/>
            <person name="Skryabin K.G."/>
        </authorList>
    </citation>
    <scope>NUCLEOTIDE SEQUENCE [LARGE SCALE GENOMIC DNA]</scope>
    <source>
        <strain evidence="7 8">DG-6</strain>
    </source>
</reference>
<feature type="transmembrane region" description="Helical" evidence="6">
    <location>
        <begin position="55"/>
        <end position="77"/>
    </location>
</feature>
<keyword evidence="5 6" id="KW-0472">Membrane</keyword>
<dbReference type="GO" id="GO:0016020">
    <property type="term" value="C:membrane"/>
    <property type="evidence" value="ECO:0007669"/>
    <property type="project" value="UniProtKB-SubCell"/>
</dbReference>
<evidence type="ECO:0000256" key="2">
    <source>
        <dbReference type="ARBA" id="ARBA00008412"/>
    </source>
</evidence>
<evidence type="ECO:0000256" key="4">
    <source>
        <dbReference type="ARBA" id="ARBA00022989"/>
    </source>
</evidence>
<gene>
    <name evidence="7" type="ORF">OSCT_1356</name>
</gene>
<dbReference type="STRING" id="765420.OSCT_1356"/>
<feature type="transmembrane region" description="Helical" evidence="6">
    <location>
        <begin position="367"/>
        <end position="388"/>
    </location>
</feature>
<dbReference type="InterPro" id="IPR036259">
    <property type="entry name" value="MFS_trans_sf"/>
</dbReference>
<comment type="caution">
    <text evidence="7">The sequence shown here is derived from an EMBL/GenBank/DDBJ whole genome shotgun (WGS) entry which is preliminary data.</text>
</comment>
<feature type="transmembrane region" description="Helical" evidence="6">
    <location>
        <begin position="155"/>
        <end position="177"/>
    </location>
</feature>
<feature type="transmembrane region" description="Helical" evidence="6">
    <location>
        <begin position="12"/>
        <end position="34"/>
    </location>
</feature>
<dbReference type="Proteomes" id="UP000054010">
    <property type="component" value="Unassembled WGS sequence"/>
</dbReference>
<dbReference type="PIRSF" id="PIRSF016565">
    <property type="entry name" value="PucC"/>
    <property type="match status" value="1"/>
</dbReference>
<evidence type="ECO:0000256" key="5">
    <source>
        <dbReference type="ARBA" id="ARBA00023136"/>
    </source>
</evidence>
<evidence type="ECO:0000256" key="1">
    <source>
        <dbReference type="ARBA" id="ARBA00004141"/>
    </source>
</evidence>
<feature type="transmembrane region" description="Helical" evidence="6">
    <location>
        <begin position="273"/>
        <end position="293"/>
    </location>
</feature>
<feature type="transmembrane region" description="Helical" evidence="6">
    <location>
        <begin position="83"/>
        <end position="111"/>
    </location>
</feature>
<dbReference type="EMBL" id="ADVR01000040">
    <property type="protein sequence ID" value="EFO80832.1"/>
    <property type="molecule type" value="Genomic_DNA"/>
</dbReference>
<dbReference type="CDD" id="cd06176">
    <property type="entry name" value="MFS_BCD_PucC-like"/>
    <property type="match status" value="1"/>
</dbReference>
<dbReference type="Gene3D" id="1.20.1250.20">
    <property type="entry name" value="MFS general substrate transporter like domains"/>
    <property type="match status" value="1"/>
</dbReference>
<dbReference type="AlphaFoldDB" id="E1IDF5"/>
<keyword evidence="3 6" id="KW-0812">Transmembrane</keyword>
<dbReference type="HOGENOM" id="CLU_030017_1_0_0"/>
<proteinExistence type="inferred from homology"/>
<feature type="transmembrane region" description="Helical" evidence="6">
    <location>
        <begin position="299"/>
        <end position="320"/>
    </location>
</feature>
<feature type="transmembrane region" description="Helical" evidence="6">
    <location>
        <begin position="208"/>
        <end position="226"/>
    </location>
</feature>
<protein>
    <submittedName>
        <fullName evidence="7">PUCC protein</fullName>
    </submittedName>
</protein>
<dbReference type="PANTHER" id="PTHR23538">
    <property type="entry name" value="44.5 KD BACTERIOCHLOROPHYLL SYNTHASE SUBUNIT"/>
    <property type="match status" value="1"/>
</dbReference>
<keyword evidence="8" id="KW-1185">Reference proteome</keyword>
<accession>E1IDF5</accession>
<dbReference type="InterPro" id="IPR026036">
    <property type="entry name" value="PucC"/>
</dbReference>
<evidence type="ECO:0000256" key="3">
    <source>
        <dbReference type="ARBA" id="ARBA00022692"/>
    </source>
</evidence>
<dbReference type="PANTHER" id="PTHR23538:SF1">
    <property type="entry name" value="44.5 KD BACTERIOCHLOROPHYLL SYNTHASE SUBUNIT"/>
    <property type="match status" value="1"/>
</dbReference>
<dbReference type="eggNOG" id="COG2211">
    <property type="taxonomic scope" value="Bacteria"/>
</dbReference>
<keyword evidence="4 6" id="KW-1133">Transmembrane helix</keyword>
<dbReference type="SUPFAM" id="SSF103473">
    <property type="entry name" value="MFS general substrate transporter"/>
    <property type="match status" value="1"/>
</dbReference>
<sequence length="413" mass="43963">MVPITGILNRIMIHELGLLPTLVAALIVIPYLLSPAQVWIGQYSDHHPLFGYRRTPYIAAGILLCAGGAALTPWAALLMDSNFWFGLLAAVLVFLAWGVGFNIAVVSYLSLASDLSAEHQRSSTIAVMWFMMITSVIITAILTGRALDEYSHDKLIRVFMICAGVSLLLGTLGLVGLEPRNATVTIGERHSAKEAIGAVIANPHARFFFVYLMLMLASILGQDVLLEPFGAAAFGMSVRETTQLTAIWGGSTLVALLLQGMVLSRFMSKKSGAMLGGAIAALGLFLIGVSGLFHYQPLFVPAIALLGFGTGIATTTNLALMLDMTTPEKVGLFIGAWGVADSAARGMGNLLAGGVRDIVARLIDSATGGYVMVFFLESLILCIALVMLRRIDVSAFRNDQVSMTQLIAVIGDA</sequence>
<organism evidence="7 8">
    <name type="scientific">Oscillochloris trichoides DG-6</name>
    <dbReference type="NCBI Taxonomy" id="765420"/>
    <lineage>
        <taxon>Bacteria</taxon>
        <taxon>Bacillati</taxon>
        <taxon>Chloroflexota</taxon>
        <taxon>Chloroflexia</taxon>
        <taxon>Chloroflexales</taxon>
        <taxon>Chloroflexineae</taxon>
        <taxon>Oscillochloridaceae</taxon>
        <taxon>Oscillochloris</taxon>
    </lineage>
</organism>